<reference evidence="2" key="1">
    <citation type="submission" date="2016-05" db="EMBL/GenBank/DDBJ databases">
        <authorList>
            <person name="Lavstsen T."/>
            <person name="Jespersen J.S."/>
        </authorList>
    </citation>
    <scope>NUCLEOTIDE SEQUENCE</scope>
    <source>
        <tissue evidence="2">Brain</tissue>
    </source>
</reference>
<evidence type="ECO:0008006" key="3">
    <source>
        <dbReference type="Google" id="ProtNLM"/>
    </source>
</evidence>
<evidence type="ECO:0000256" key="1">
    <source>
        <dbReference type="SAM" id="MobiDB-lite"/>
    </source>
</evidence>
<evidence type="ECO:0000313" key="2">
    <source>
        <dbReference type="EMBL" id="SBR02120.1"/>
    </source>
</evidence>
<gene>
    <name evidence="2" type="primary">Nfu_g_1_025065</name>
</gene>
<feature type="region of interest" description="Disordered" evidence="1">
    <location>
        <begin position="69"/>
        <end position="107"/>
    </location>
</feature>
<dbReference type="AlphaFoldDB" id="A0A1A8IXL3"/>
<sequence length="133" mass="14928">MVAELSPEFRTLAAMTSWNDDALKAAFVEALSDTIKNQLALCPEPSTLDGLISLSISIDKRYRELQKTSAVEFLPSPTPRHPTSRPSPAESSEEPMQLGRAHLTPEERQQRISKGLCLYCDFQDISFRHARHC</sequence>
<organism evidence="2">
    <name type="scientific">Nothobranchius kuhntae</name>
    <name type="common">Beira killifish</name>
    <dbReference type="NCBI Taxonomy" id="321403"/>
    <lineage>
        <taxon>Eukaryota</taxon>
        <taxon>Metazoa</taxon>
        <taxon>Chordata</taxon>
        <taxon>Craniata</taxon>
        <taxon>Vertebrata</taxon>
        <taxon>Euteleostomi</taxon>
        <taxon>Actinopterygii</taxon>
        <taxon>Neopterygii</taxon>
        <taxon>Teleostei</taxon>
        <taxon>Neoteleostei</taxon>
        <taxon>Acanthomorphata</taxon>
        <taxon>Ovalentaria</taxon>
        <taxon>Atherinomorphae</taxon>
        <taxon>Cyprinodontiformes</taxon>
        <taxon>Nothobranchiidae</taxon>
        <taxon>Nothobranchius</taxon>
    </lineage>
</organism>
<reference evidence="2" key="2">
    <citation type="submission" date="2016-06" db="EMBL/GenBank/DDBJ databases">
        <title>The genome of a short-lived fish provides insights into sex chromosome evolution and the genetic control of aging.</title>
        <authorList>
            <person name="Reichwald K."/>
            <person name="Felder M."/>
            <person name="Petzold A."/>
            <person name="Koch P."/>
            <person name="Groth M."/>
            <person name="Platzer M."/>
        </authorList>
    </citation>
    <scope>NUCLEOTIDE SEQUENCE</scope>
    <source>
        <tissue evidence="2">Brain</tissue>
    </source>
</reference>
<name>A0A1A8IXL3_NOTKU</name>
<accession>A0A1A8IXL3</accession>
<dbReference type="EMBL" id="HAED01015675">
    <property type="protein sequence ID" value="SBR02120.1"/>
    <property type="molecule type" value="Transcribed_RNA"/>
</dbReference>
<proteinExistence type="predicted"/>
<protein>
    <recommendedName>
        <fullName evidence="3">Paternally expressed 10</fullName>
    </recommendedName>
</protein>